<dbReference type="SMART" id="SM00493">
    <property type="entry name" value="TOPRIM"/>
    <property type="match status" value="1"/>
</dbReference>
<dbReference type="PROSITE" id="PS50880">
    <property type="entry name" value="TOPRIM"/>
    <property type="match status" value="1"/>
</dbReference>
<dbReference type="Gene3D" id="3.40.1360.10">
    <property type="match status" value="1"/>
</dbReference>
<reference evidence="9" key="1">
    <citation type="submission" date="2021-04" db="EMBL/GenBank/DDBJ databases">
        <authorList>
            <person name="Postec A."/>
        </authorList>
    </citation>
    <scope>NUCLEOTIDE SEQUENCE</scope>
    <source>
        <strain evidence="9">F1F22</strain>
    </source>
</reference>
<proteinExistence type="inferred from homology"/>
<dbReference type="Pfam" id="PF13662">
    <property type="entry name" value="Toprim_4"/>
    <property type="match status" value="1"/>
</dbReference>
<dbReference type="GO" id="GO:0006310">
    <property type="term" value="P:DNA recombination"/>
    <property type="evidence" value="ECO:0007669"/>
    <property type="project" value="UniProtKB-UniRule"/>
</dbReference>
<dbReference type="InterPro" id="IPR000093">
    <property type="entry name" value="DNA_Rcmb_RecR"/>
</dbReference>
<dbReference type="PROSITE" id="PS01300">
    <property type="entry name" value="RECR"/>
    <property type="match status" value="1"/>
</dbReference>
<dbReference type="PANTHER" id="PTHR30446:SF0">
    <property type="entry name" value="RECOMBINATION PROTEIN RECR"/>
    <property type="match status" value="1"/>
</dbReference>
<evidence type="ECO:0000313" key="9">
    <source>
        <dbReference type="EMBL" id="URA09487.1"/>
    </source>
</evidence>
<keyword evidence="6 7" id="KW-0234">DNA repair</keyword>
<dbReference type="GO" id="GO:0003677">
    <property type="term" value="F:DNA binding"/>
    <property type="evidence" value="ECO:0007669"/>
    <property type="project" value="UniProtKB-UniRule"/>
</dbReference>
<comment type="function">
    <text evidence="7">May play a role in DNA repair. It seems to be involved in an RecBC-independent recombinational process of DNA repair. It may act with RecF and RecO.</text>
</comment>
<reference evidence="9" key="2">
    <citation type="submission" date="2022-06" db="EMBL/GenBank/DDBJ databases">
        <title>Thermospira aquatica gen. nov., sp. nov.</title>
        <authorList>
            <person name="Ben Ali Gam Z."/>
            <person name="Labat M."/>
        </authorList>
    </citation>
    <scope>NUCLEOTIDE SEQUENCE</scope>
    <source>
        <strain evidence="9">F1F22</strain>
    </source>
</reference>
<evidence type="ECO:0000256" key="1">
    <source>
        <dbReference type="ARBA" id="ARBA00022723"/>
    </source>
</evidence>
<dbReference type="Gene3D" id="1.10.8.420">
    <property type="entry name" value="RecR Domain 1"/>
    <property type="match status" value="1"/>
</dbReference>
<dbReference type="GO" id="GO:0008270">
    <property type="term" value="F:zinc ion binding"/>
    <property type="evidence" value="ECO:0007669"/>
    <property type="project" value="UniProtKB-KW"/>
</dbReference>
<dbReference type="PANTHER" id="PTHR30446">
    <property type="entry name" value="RECOMBINATION PROTEIN RECR"/>
    <property type="match status" value="1"/>
</dbReference>
<evidence type="ECO:0000256" key="7">
    <source>
        <dbReference type="HAMAP-Rule" id="MF_00017"/>
    </source>
</evidence>
<feature type="zinc finger region" description="C4-type" evidence="7">
    <location>
        <begin position="55"/>
        <end position="70"/>
    </location>
</feature>
<dbReference type="RefSeq" id="WP_271434616.1">
    <property type="nucleotide sequence ID" value="NZ_CP073355.1"/>
</dbReference>
<dbReference type="CDD" id="cd01025">
    <property type="entry name" value="TOPRIM_recR"/>
    <property type="match status" value="1"/>
</dbReference>
<gene>
    <name evidence="7 9" type="primary">recR</name>
    <name evidence="9" type="ORF">KDW03_08295</name>
</gene>
<name>A0AAX3BAZ9_9SPIR</name>
<dbReference type="InterPro" id="IPR006171">
    <property type="entry name" value="TOPRIM_dom"/>
</dbReference>
<evidence type="ECO:0000256" key="3">
    <source>
        <dbReference type="ARBA" id="ARBA00022771"/>
    </source>
</evidence>
<comment type="similarity">
    <text evidence="7">Belongs to the RecR family.</text>
</comment>
<dbReference type="NCBIfam" id="TIGR00615">
    <property type="entry name" value="recR"/>
    <property type="match status" value="1"/>
</dbReference>
<dbReference type="Gene3D" id="3.30.60.80">
    <property type="match status" value="1"/>
</dbReference>
<protein>
    <recommendedName>
        <fullName evidence="7">Recombination protein RecR</fullName>
    </recommendedName>
</protein>
<evidence type="ECO:0000259" key="8">
    <source>
        <dbReference type="PROSITE" id="PS50880"/>
    </source>
</evidence>
<evidence type="ECO:0000256" key="4">
    <source>
        <dbReference type="ARBA" id="ARBA00022833"/>
    </source>
</evidence>
<keyword evidence="2 7" id="KW-0227">DNA damage</keyword>
<dbReference type="InterPro" id="IPR015967">
    <property type="entry name" value="Rcmb_RecR_Znf"/>
</dbReference>
<dbReference type="EMBL" id="CP073355">
    <property type="protein sequence ID" value="URA09487.1"/>
    <property type="molecule type" value="Genomic_DNA"/>
</dbReference>
<keyword evidence="5 7" id="KW-0233">DNA recombination</keyword>
<sequence length="197" mass="21953">MNDPLHRFVEAWSRVPGIGTRLAERMGLFFLGQSVEYCRRLADALIHLREQTHICQVCGNFSDGEVCAICEDETRDRSVICVVETPLDITYIEATKKFHGLYHVLGGVISPLHGITPSKLRIEELVARVEQGKVEEIFFATSPTTEGDATAQYVRERLAGYGLRFTVLARGVPIGVFLPQTGTQSLSEAIVSREEMK</sequence>
<dbReference type="HAMAP" id="MF_00017">
    <property type="entry name" value="RecR"/>
    <property type="match status" value="1"/>
</dbReference>
<dbReference type="Proteomes" id="UP001056539">
    <property type="component" value="Chromosome"/>
</dbReference>
<dbReference type="AlphaFoldDB" id="A0AAX3BAZ9"/>
<dbReference type="SUPFAM" id="SSF111304">
    <property type="entry name" value="Recombination protein RecR"/>
    <property type="match status" value="1"/>
</dbReference>
<keyword evidence="3 7" id="KW-0863">Zinc-finger</keyword>
<dbReference type="InterPro" id="IPR034137">
    <property type="entry name" value="TOPRIM_RecR"/>
</dbReference>
<feature type="domain" description="Toprim" evidence="8">
    <location>
        <begin position="78"/>
        <end position="173"/>
    </location>
</feature>
<dbReference type="InterPro" id="IPR023627">
    <property type="entry name" value="Rcmb_RecR"/>
</dbReference>
<keyword evidence="1 7" id="KW-0479">Metal-binding</keyword>
<dbReference type="KEGG" id="taqu:KDW03_08295"/>
<evidence type="ECO:0000256" key="5">
    <source>
        <dbReference type="ARBA" id="ARBA00023172"/>
    </source>
</evidence>
<dbReference type="GO" id="GO:0006281">
    <property type="term" value="P:DNA repair"/>
    <property type="evidence" value="ECO:0007669"/>
    <property type="project" value="UniProtKB-UniRule"/>
</dbReference>
<accession>A0AAX3BAZ9</accession>
<evidence type="ECO:0000256" key="6">
    <source>
        <dbReference type="ARBA" id="ARBA00023204"/>
    </source>
</evidence>
<evidence type="ECO:0000256" key="2">
    <source>
        <dbReference type="ARBA" id="ARBA00022763"/>
    </source>
</evidence>
<dbReference type="Pfam" id="PF02132">
    <property type="entry name" value="RecR_ZnF"/>
    <property type="match status" value="1"/>
</dbReference>
<keyword evidence="4 7" id="KW-0862">Zinc</keyword>
<keyword evidence="10" id="KW-1185">Reference proteome</keyword>
<organism evidence="9 10">
    <name type="scientific">Thermospira aquatica</name>
    <dbReference type="NCBI Taxonomy" id="2828656"/>
    <lineage>
        <taxon>Bacteria</taxon>
        <taxon>Pseudomonadati</taxon>
        <taxon>Spirochaetota</taxon>
        <taxon>Spirochaetia</taxon>
        <taxon>Brevinematales</taxon>
        <taxon>Thermospiraceae</taxon>
        <taxon>Thermospira</taxon>
    </lineage>
</organism>
<evidence type="ECO:0000313" key="10">
    <source>
        <dbReference type="Proteomes" id="UP001056539"/>
    </source>
</evidence>